<dbReference type="SUPFAM" id="SSF54909">
    <property type="entry name" value="Dimeric alpha+beta barrel"/>
    <property type="match status" value="1"/>
</dbReference>
<dbReference type="InterPro" id="IPR011008">
    <property type="entry name" value="Dimeric_a/b-barrel"/>
</dbReference>
<gene>
    <name evidence="2" type="ORF">S06H3_03382</name>
</gene>
<name>X1KP08_9ZZZZ</name>
<dbReference type="InterPro" id="IPR019887">
    <property type="entry name" value="Tscrpt_reg_AsnC/Lrp_C"/>
</dbReference>
<organism evidence="2">
    <name type="scientific">marine sediment metagenome</name>
    <dbReference type="NCBI Taxonomy" id="412755"/>
    <lineage>
        <taxon>unclassified sequences</taxon>
        <taxon>metagenomes</taxon>
        <taxon>ecological metagenomes</taxon>
    </lineage>
</organism>
<evidence type="ECO:0000259" key="1">
    <source>
        <dbReference type="Pfam" id="PF01037"/>
    </source>
</evidence>
<accession>X1KP08</accession>
<sequence>MKAYILINAGLGIVSDVLDDLRKIDEIKSANSTIGPYDIIALIESSDLSSLGNTIVQKIQKVPGVSKTLTCMIIE</sequence>
<dbReference type="EMBL" id="BARV01001095">
    <property type="protein sequence ID" value="GAH91879.1"/>
    <property type="molecule type" value="Genomic_DNA"/>
</dbReference>
<protein>
    <recommendedName>
        <fullName evidence="1">Transcription regulator AsnC/Lrp ligand binding domain-containing protein</fullName>
    </recommendedName>
</protein>
<proteinExistence type="predicted"/>
<dbReference type="Gene3D" id="3.30.70.920">
    <property type="match status" value="1"/>
</dbReference>
<dbReference type="Pfam" id="PF01037">
    <property type="entry name" value="AsnC_trans_reg"/>
    <property type="match status" value="1"/>
</dbReference>
<comment type="caution">
    <text evidence="2">The sequence shown here is derived from an EMBL/GenBank/DDBJ whole genome shotgun (WGS) entry which is preliminary data.</text>
</comment>
<feature type="domain" description="Transcription regulator AsnC/Lrp ligand binding" evidence="1">
    <location>
        <begin position="14"/>
        <end position="75"/>
    </location>
</feature>
<reference evidence="2" key="1">
    <citation type="journal article" date="2014" name="Front. Microbiol.">
        <title>High frequency of phylogenetically diverse reductive dehalogenase-homologous genes in deep subseafloor sedimentary metagenomes.</title>
        <authorList>
            <person name="Kawai M."/>
            <person name="Futagami T."/>
            <person name="Toyoda A."/>
            <person name="Takaki Y."/>
            <person name="Nishi S."/>
            <person name="Hori S."/>
            <person name="Arai W."/>
            <person name="Tsubouchi T."/>
            <person name="Morono Y."/>
            <person name="Uchiyama I."/>
            <person name="Ito T."/>
            <person name="Fujiyama A."/>
            <person name="Inagaki F."/>
            <person name="Takami H."/>
        </authorList>
    </citation>
    <scope>NUCLEOTIDE SEQUENCE</scope>
    <source>
        <strain evidence="2">Expedition CK06-06</strain>
    </source>
</reference>
<dbReference type="AlphaFoldDB" id="X1KP08"/>
<evidence type="ECO:0000313" key="2">
    <source>
        <dbReference type="EMBL" id="GAH91879.1"/>
    </source>
</evidence>